<keyword evidence="2" id="KW-1185">Reference proteome</keyword>
<gene>
    <name evidence="1" type="ORF">GCM10009760_36510</name>
</gene>
<accession>A0ABN2ZSC2</accession>
<evidence type="ECO:0000313" key="1">
    <source>
        <dbReference type="EMBL" id="GAA2146571.1"/>
    </source>
</evidence>
<dbReference type="Proteomes" id="UP001422759">
    <property type="component" value="Unassembled WGS sequence"/>
</dbReference>
<proteinExistence type="predicted"/>
<sequence length="60" mass="6336">MVRRVGQVADPVVAGLAFAQLQQGVQAEGVLLPDGPTPESCTYRQVEEPVGYDLAELLGP</sequence>
<organism evidence="1 2">
    <name type="scientific">Kitasatospora kazusensis</name>
    <dbReference type="NCBI Taxonomy" id="407974"/>
    <lineage>
        <taxon>Bacteria</taxon>
        <taxon>Bacillati</taxon>
        <taxon>Actinomycetota</taxon>
        <taxon>Actinomycetes</taxon>
        <taxon>Kitasatosporales</taxon>
        <taxon>Streptomycetaceae</taxon>
        <taxon>Kitasatospora</taxon>
    </lineage>
</organism>
<reference evidence="1 2" key="1">
    <citation type="journal article" date="2019" name="Int. J. Syst. Evol. Microbiol.">
        <title>The Global Catalogue of Microorganisms (GCM) 10K type strain sequencing project: providing services to taxonomists for standard genome sequencing and annotation.</title>
        <authorList>
            <consortium name="The Broad Institute Genomics Platform"/>
            <consortium name="The Broad Institute Genome Sequencing Center for Infectious Disease"/>
            <person name="Wu L."/>
            <person name="Ma J."/>
        </authorList>
    </citation>
    <scope>NUCLEOTIDE SEQUENCE [LARGE SCALE GENOMIC DNA]</scope>
    <source>
        <strain evidence="1 2">JCM 14560</strain>
    </source>
</reference>
<protein>
    <submittedName>
        <fullName evidence="1">Uncharacterized protein</fullName>
    </submittedName>
</protein>
<name>A0ABN2ZSC2_9ACTN</name>
<evidence type="ECO:0000313" key="2">
    <source>
        <dbReference type="Proteomes" id="UP001422759"/>
    </source>
</evidence>
<dbReference type="EMBL" id="BAAANT010000019">
    <property type="protein sequence ID" value="GAA2146571.1"/>
    <property type="molecule type" value="Genomic_DNA"/>
</dbReference>
<comment type="caution">
    <text evidence="1">The sequence shown here is derived from an EMBL/GenBank/DDBJ whole genome shotgun (WGS) entry which is preliminary data.</text>
</comment>